<sequence length="444" mass="50232">MNITQVTLALAAFSAQFCAGDTLTLEQVDEAVTPLVSKTNQHEGRVLYYEGRNNSQPEDLFLYQIYQAKANTWEMAELKLLSKQKVKYHISLFAGKADKESKLTISFINHHDKVWAELKDIERINSQVFTVISTAGELLVDSKNKVKEEPLKTYIFAGIRNGNISFGSGFSNNSHYAYWKFLLGYSREVSKIQDKNGKTTFSIKAPQSSFIIDNDTGLLELSTETIDEVTRTSKLVKAEDTLPPLSRLLPDRADYKQIHLDTGSPIIKQMIAQGQTYMLRELGKRPEVQQQLLNKHEDIKAKLRKKYFDMLDFNEIDQAILADLPDIKHSLRKSLAKSTQGLHGQKLTDILEYFSSNDEKRLEIAETIIAGSIQNKDIQDHWNTSLLGHCLNLDPDHGEGMFLISSTIRDAFLSAYLELETYKAIDAWVADDKAKQTADQEGGE</sequence>
<proteinExistence type="predicted"/>
<dbReference type="InParanoid" id="A0A1M6B051"/>
<accession>A0A1M6B051</accession>
<protein>
    <submittedName>
        <fullName evidence="2">Uncharacterized protein</fullName>
    </submittedName>
</protein>
<gene>
    <name evidence="2" type="ORF">SAMN02745181_0085</name>
</gene>
<organism evidence="2 3">
    <name type="scientific">Rubritalea squalenifaciens DSM 18772</name>
    <dbReference type="NCBI Taxonomy" id="1123071"/>
    <lineage>
        <taxon>Bacteria</taxon>
        <taxon>Pseudomonadati</taxon>
        <taxon>Verrucomicrobiota</taxon>
        <taxon>Verrucomicrobiia</taxon>
        <taxon>Verrucomicrobiales</taxon>
        <taxon>Rubritaleaceae</taxon>
        <taxon>Rubritalea</taxon>
    </lineage>
</organism>
<dbReference type="EMBL" id="FQYR01000002">
    <property type="protein sequence ID" value="SHI42129.1"/>
    <property type="molecule type" value="Genomic_DNA"/>
</dbReference>
<dbReference type="Proteomes" id="UP000184510">
    <property type="component" value="Unassembled WGS sequence"/>
</dbReference>
<reference evidence="2 3" key="1">
    <citation type="submission" date="2016-11" db="EMBL/GenBank/DDBJ databases">
        <authorList>
            <person name="Jaros S."/>
            <person name="Januszkiewicz K."/>
            <person name="Wedrychowicz H."/>
        </authorList>
    </citation>
    <scope>NUCLEOTIDE SEQUENCE [LARGE SCALE GENOMIC DNA]</scope>
    <source>
        <strain evidence="2 3">DSM 18772</strain>
    </source>
</reference>
<evidence type="ECO:0000313" key="3">
    <source>
        <dbReference type="Proteomes" id="UP000184510"/>
    </source>
</evidence>
<evidence type="ECO:0000256" key="1">
    <source>
        <dbReference type="SAM" id="SignalP"/>
    </source>
</evidence>
<dbReference type="AlphaFoldDB" id="A0A1M6B051"/>
<feature type="chain" id="PRO_5012997176" evidence="1">
    <location>
        <begin position="20"/>
        <end position="444"/>
    </location>
</feature>
<keyword evidence="1" id="KW-0732">Signal</keyword>
<keyword evidence="3" id="KW-1185">Reference proteome</keyword>
<dbReference type="RefSeq" id="WP_143157546.1">
    <property type="nucleotide sequence ID" value="NZ_FQYR01000002.1"/>
</dbReference>
<feature type="signal peptide" evidence="1">
    <location>
        <begin position="1"/>
        <end position="19"/>
    </location>
</feature>
<evidence type="ECO:0000313" key="2">
    <source>
        <dbReference type="EMBL" id="SHI42129.1"/>
    </source>
</evidence>
<name>A0A1M6B051_9BACT</name>